<proteinExistence type="predicted"/>
<organism evidence="1 2">
    <name type="scientific">Mizuhopecten yessoensis</name>
    <name type="common">Japanese scallop</name>
    <name type="synonym">Patinopecten yessoensis</name>
    <dbReference type="NCBI Taxonomy" id="6573"/>
    <lineage>
        <taxon>Eukaryota</taxon>
        <taxon>Metazoa</taxon>
        <taxon>Spiralia</taxon>
        <taxon>Lophotrochozoa</taxon>
        <taxon>Mollusca</taxon>
        <taxon>Bivalvia</taxon>
        <taxon>Autobranchia</taxon>
        <taxon>Pteriomorphia</taxon>
        <taxon>Pectinida</taxon>
        <taxon>Pectinoidea</taxon>
        <taxon>Pectinidae</taxon>
        <taxon>Mizuhopecten</taxon>
    </lineage>
</organism>
<evidence type="ECO:0000313" key="2">
    <source>
        <dbReference type="Proteomes" id="UP000242188"/>
    </source>
</evidence>
<comment type="caution">
    <text evidence="1">The sequence shown here is derived from an EMBL/GenBank/DDBJ whole genome shotgun (WGS) entry which is preliminary data.</text>
</comment>
<dbReference type="Proteomes" id="UP000242188">
    <property type="component" value="Unassembled WGS sequence"/>
</dbReference>
<reference evidence="1 2" key="1">
    <citation type="journal article" date="2017" name="Nat. Ecol. Evol.">
        <title>Scallop genome provides insights into evolution of bilaterian karyotype and development.</title>
        <authorList>
            <person name="Wang S."/>
            <person name="Zhang J."/>
            <person name="Jiao W."/>
            <person name="Li J."/>
            <person name="Xun X."/>
            <person name="Sun Y."/>
            <person name="Guo X."/>
            <person name="Huan P."/>
            <person name="Dong B."/>
            <person name="Zhang L."/>
            <person name="Hu X."/>
            <person name="Sun X."/>
            <person name="Wang J."/>
            <person name="Zhao C."/>
            <person name="Wang Y."/>
            <person name="Wang D."/>
            <person name="Huang X."/>
            <person name="Wang R."/>
            <person name="Lv J."/>
            <person name="Li Y."/>
            <person name="Zhang Z."/>
            <person name="Liu B."/>
            <person name="Lu W."/>
            <person name="Hui Y."/>
            <person name="Liang J."/>
            <person name="Zhou Z."/>
            <person name="Hou R."/>
            <person name="Li X."/>
            <person name="Liu Y."/>
            <person name="Li H."/>
            <person name="Ning X."/>
            <person name="Lin Y."/>
            <person name="Zhao L."/>
            <person name="Xing Q."/>
            <person name="Dou J."/>
            <person name="Li Y."/>
            <person name="Mao J."/>
            <person name="Guo H."/>
            <person name="Dou H."/>
            <person name="Li T."/>
            <person name="Mu C."/>
            <person name="Jiang W."/>
            <person name="Fu Q."/>
            <person name="Fu X."/>
            <person name="Miao Y."/>
            <person name="Liu J."/>
            <person name="Yu Q."/>
            <person name="Li R."/>
            <person name="Liao H."/>
            <person name="Li X."/>
            <person name="Kong Y."/>
            <person name="Jiang Z."/>
            <person name="Chourrout D."/>
            <person name="Li R."/>
            <person name="Bao Z."/>
        </authorList>
    </citation>
    <scope>NUCLEOTIDE SEQUENCE [LARGE SCALE GENOMIC DNA]</scope>
    <source>
        <strain evidence="1 2">PY_sf001</strain>
    </source>
</reference>
<sequence>MSKSDSCLDHITCNTNVTREAGITADSVNKTKPIVARILTNQTEQSYGDVFNRRNTSHDEQGDQTNGTTCITPFTTDLKPKDTWVEPDMALDQCVSSDTIYNEDVVISVVDKITQEENVETATLKSLVTYIGVSSKKPTSSPSAGYSRQQYRPSIILVNGE</sequence>
<protein>
    <submittedName>
        <fullName evidence="1">Uncharacterized protein</fullName>
    </submittedName>
</protein>
<dbReference type="AlphaFoldDB" id="A0A210PF82"/>
<keyword evidence="2" id="KW-1185">Reference proteome</keyword>
<gene>
    <name evidence="1" type="ORF">KP79_PYT05421</name>
</gene>
<name>A0A210PF82_MIZYE</name>
<evidence type="ECO:0000313" key="1">
    <source>
        <dbReference type="EMBL" id="OWF35144.1"/>
    </source>
</evidence>
<accession>A0A210PF82</accession>
<dbReference type="EMBL" id="NEDP02076739">
    <property type="protein sequence ID" value="OWF35144.1"/>
    <property type="molecule type" value="Genomic_DNA"/>
</dbReference>